<name>A0A2Y9AMQ6_9RHOB</name>
<evidence type="ECO:0000313" key="2">
    <source>
        <dbReference type="EMBL" id="SSA45761.1"/>
    </source>
</evidence>
<dbReference type="Proteomes" id="UP000251571">
    <property type="component" value="Unassembled WGS sequence"/>
</dbReference>
<reference evidence="2 4" key="1">
    <citation type="submission" date="2016-10" db="EMBL/GenBank/DDBJ databases">
        <authorList>
            <person name="Cai Z."/>
        </authorList>
    </citation>
    <scope>NUCLEOTIDE SEQUENCE [LARGE SCALE GENOMIC DNA]</scope>
    <source>
        <strain evidence="2 4">DSM 25227</strain>
    </source>
</reference>
<evidence type="ECO:0000313" key="1">
    <source>
        <dbReference type="EMBL" id="PWJ19120.1"/>
    </source>
</evidence>
<dbReference type="RefSeq" id="WP_109564238.1">
    <property type="nucleotide sequence ID" value="NZ_QGDJ01000004.1"/>
</dbReference>
<dbReference type="OrthoDB" id="8081243at2"/>
<dbReference type="EMBL" id="UETC01000004">
    <property type="protein sequence ID" value="SSA45761.1"/>
    <property type="molecule type" value="Genomic_DNA"/>
</dbReference>
<proteinExistence type="predicted"/>
<evidence type="ECO:0000313" key="4">
    <source>
        <dbReference type="Proteomes" id="UP000251571"/>
    </source>
</evidence>
<accession>A0A2Y9AMQ6</accession>
<reference evidence="1 3" key="2">
    <citation type="submission" date="2018-03" db="EMBL/GenBank/DDBJ databases">
        <title>Genomic Encyclopedia of Archaeal and Bacterial Type Strains, Phase II (KMG-II): from individual species to whole genera.</title>
        <authorList>
            <person name="Goeker M."/>
        </authorList>
    </citation>
    <scope>NUCLEOTIDE SEQUENCE [LARGE SCALE GENOMIC DNA]</scope>
    <source>
        <strain evidence="1 3">DSM 25227</strain>
    </source>
</reference>
<dbReference type="Proteomes" id="UP000245839">
    <property type="component" value="Unassembled WGS sequence"/>
</dbReference>
<keyword evidence="3" id="KW-1185">Reference proteome</keyword>
<protein>
    <submittedName>
        <fullName evidence="2">Uncharacterized protein</fullName>
    </submittedName>
</protein>
<dbReference type="EMBL" id="QGDJ01000004">
    <property type="protein sequence ID" value="PWJ19120.1"/>
    <property type="molecule type" value="Genomic_DNA"/>
</dbReference>
<evidence type="ECO:0000313" key="3">
    <source>
        <dbReference type="Proteomes" id="UP000245839"/>
    </source>
</evidence>
<organism evidence="2 4">
    <name type="scientific">Jannaschia seohaensis</name>
    <dbReference type="NCBI Taxonomy" id="475081"/>
    <lineage>
        <taxon>Bacteria</taxon>
        <taxon>Pseudomonadati</taxon>
        <taxon>Pseudomonadota</taxon>
        <taxon>Alphaproteobacteria</taxon>
        <taxon>Rhodobacterales</taxon>
        <taxon>Roseobacteraceae</taxon>
        <taxon>Jannaschia</taxon>
    </lineage>
</organism>
<sequence length="146" mass="16069">MAEVYAPRLTARLPDREAFGIPIKMHWIDLQGQAAPPGALLASAWACVAEVLPAAMAEEGGSEGAAFCVLHRGAEGVWLLMDWWAHGDILCQRLARADMDADPFELLTDRPLLACVWELEVIARERAAWIAHMMGPVPNRSAWLRA</sequence>
<dbReference type="AlphaFoldDB" id="A0A2Y9AMQ6"/>
<gene>
    <name evidence="1" type="ORF">BCF38_10451</name>
    <name evidence="2" type="ORF">SAMN05421539_10451</name>
</gene>